<evidence type="ECO:0000256" key="3">
    <source>
        <dbReference type="ARBA" id="ARBA00022448"/>
    </source>
</evidence>
<dbReference type="Gene3D" id="1.20.1250.20">
    <property type="entry name" value="MFS general substrate transporter like domains"/>
    <property type="match status" value="2"/>
</dbReference>
<comment type="similarity">
    <text evidence="2">Belongs to the major facilitator superfamily.</text>
</comment>
<proteinExistence type="inferred from homology"/>
<keyword evidence="6 7" id="KW-0472">Membrane</keyword>
<dbReference type="InterPro" id="IPR011701">
    <property type="entry name" value="MFS"/>
</dbReference>
<evidence type="ECO:0000256" key="6">
    <source>
        <dbReference type="ARBA" id="ARBA00023136"/>
    </source>
</evidence>
<keyword evidence="3" id="KW-0813">Transport</keyword>
<dbReference type="Pfam" id="PF07690">
    <property type="entry name" value="MFS_1"/>
    <property type="match status" value="1"/>
</dbReference>
<dbReference type="PROSITE" id="PS50850">
    <property type="entry name" value="MFS"/>
    <property type="match status" value="1"/>
</dbReference>
<dbReference type="EMBL" id="JAFIQS010000002">
    <property type="protein sequence ID" value="KAG5173187.1"/>
    <property type="molecule type" value="Genomic_DNA"/>
</dbReference>
<feature type="transmembrane region" description="Helical" evidence="7">
    <location>
        <begin position="144"/>
        <end position="163"/>
    </location>
</feature>
<dbReference type="PANTHER" id="PTHR23514">
    <property type="entry name" value="BYPASS OF STOP CODON PROTEIN 6"/>
    <property type="match status" value="1"/>
</dbReference>
<evidence type="ECO:0000313" key="9">
    <source>
        <dbReference type="EMBL" id="KAG5173187.1"/>
    </source>
</evidence>
<dbReference type="PANTHER" id="PTHR23514:SF3">
    <property type="entry name" value="BYPASS OF STOP CODON PROTEIN 6"/>
    <property type="match status" value="1"/>
</dbReference>
<feature type="domain" description="Major facilitator superfamily (MFS) profile" evidence="8">
    <location>
        <begin position="58"/>
        <end position="454"/>
    </location>
</feature>
<evidence type="ECO:0000256" key="5">
    <source>
        <dbReference type="ARBA" id="ARBA00022989"/>
    </source>
</evidence>
<feature type="transmembrane region" description="Helical" evidence="7">
    <location>
        <begin position="343"/>
        <end position="360"/>
    </location>
</feature>
<dbReference type="FunFam" id="1.20.1250.20:FF:000286">
    <property type="entry name" value="MFS efflux transporter"/>
    <property type="match status" value="1"/>
</dbReference>
<comment type="caution">
    <text evidence="9">The sequence shown here is derived from an EMBL/GenBank/DDBJ whole genome shotgun (WGS) entry which is preliminary data.</text>
</comment>
<keyword evidence="4 7" id="KW-0812">Transmembrane</keyword>
<evidence type="ECO:0000256" key="1">
    <source>
        <dbReference type="ARBA" id="ARBA00004127"/>
    </source>
</evidence>
<protein>
    <recommendedName>
        <fullName evidence="8">Major facilitator superfamily (MFS) profile domain-containing protein</fullName>
    </recommendedName>
</protein>
<dbReference type="GO" id="GO:0022857">
    <property type="term" value="F:transmembrane transporter activity"/>
    <property type="evidence" value="ECO:0007669"/>
    <property type="project" value="InterPro"/>
</dbReference>
<dbReference type="InterPro" id="IPR036259">
    <property type="entry name" value="MFS_trans_sf"/>
</dbReference>
<evidence type="ECO:0000256" key="2">
    <source>
        <dbReference type="ARBA" id="ARBA00008335"/>
    </source>
</evidence>
<feature type="transmembrane region" description="Helical" evidence="7">
    <location>
        <begin position="213"/>
        <end position="233"/>
    </location>
</feature>
<organism evidence="9">
    <name type="scientific">Psilocybe cubensis</name>
    <name type="common">Psychedelic mushroom</name>
    <name type="synonym">Stropharia cubensis</name>
    <dbReference type="NCBI Taxonomy" id="181762"/>
    <lineage>
        <taxon>Eukaryota</taxon>
        <taxon>Fungi</taxon>
        <taxon>Dikarya</taxon>
        <taxon>Basidiomycota</taxon>
        <taxon>Agaricomycotina</taxon>
        <taxon>Agaricomycetes</taxon>
        <taxon>Agaricomycetidae</taxon>
        <taxon>Agaricales</taxon>
        <taxon>Agaricineae</taxon>
        <taxon>Strophariaceae</taxon>
        <taxon>Psilocybe</taxon>
    </lineage>
</organism>
<evidence type="ECO:0000256" key="7">
    <source>
        <dbReference type="SAM" id="Phobius"/>
    </source>
</evidence>
<name>A0A8H7Y664_PSICU</name>
<dbReference type="SUPFAM" id="SSF103473">
    <property type="entry name" value="MFS general substrate transporter"/>
    <property type="match status" value="1"/>
</dbReference>
<keyword evidence="5 7" id="KW-1133">Transmembrane helix</keyword>
<sequence length="458" mass="49464">MTHNDSLTLQSNKTFNPEMISQVDIPTERDPLLVKKASLSLSSTPTLSKAQKRAGIVQFLALCWSLFMIGWNDGSIGPLLPRIMQVFDVNYGTVSWIFVLTCTGVVFGALANMPLNDKYGYGKILVLGAILQMFAFITQSSARTLPFSAFAASFFLGGIGMAIQDAQCNGYIALVKHEGELKMGFLQASYGLGALIAPLSSTQFAQAPTRWSGHYLISFVLSVLNVILLSAVFKFRAQDECLRESGEIIPESAIRNAVSGSGSEGDGKYMQMLRMKAVHLLALFLILYIGVEVTIGGWIVTFMMVVRGGGPESGYVAAGFFGGLTLGRIALIWVNQKLGEVRAVYLYTALVIFAQLLVWIVPSRLINALLVCTIGLLLGPMYPIAIRHAARVIPRSLVTGAIGWIAACGAAGSALLPFVTGRIAEEKGIGSLMPFLLVMMAVMGVVWFMVPTKPVEEE</sequence>
<feature type="transmembrane region" description="Helical" evidence="7">
    <location>
        <begin position="278"/>
        <end position="301"/>
    </location>
</feature>
<feature type="transmembrane region" description="Helical" evidence="7">
    <location>
        <begin position="91"/>
        <end position="113"/>
    </location>
</feature>
<dbReference type="GO" id="GO:0012505">
    <property type="term" value="C:endomembrane system"/>
    <property type="evidence" value="ECO:0007669"/>
    <property type="project" value="UniProtKB-SubCell"/>
</dbReference>
<feature type="transmembrane region" description="Helical" evidence="7">
    <location>
        <begin position="184"/>
        <end position="201"/>
    </location>
</feature>
<reference evidence="9" key="1">
    <citation type="submission" date="2021-02" db="EMBL/GenBank/DDBJ databases">
        <title>Psilocybe cubensis genome.</title>
        <authorList>
            <person name="Mckernan K.J."/>
            <person name="Crawford S."/>
            <person name="Trippe A."/>
            <person name="Kane L.T."/>
            <person name="Mclaughlin S."/>
        </authorList>
    </citation>
    <scope>NUCLEOTIDE SEQUENCE [LARGE SCALE GENOMIC DNA]</scope>
    <source>
        <strain evidence="9">MGC-MH-2018</strain>
    </source>
</reference>
<evidence type="ECO:0000256" key="4">
    <source>
        <dbReference type="ARBA" id="ARBA00022692"/>
    </source>
</evidence>
<accession>A0A8H7Y664</accession>
<feature type="transmembrane region" description="Helical" evidence="7">
    <location>
        <begin position="120"/>
        <end position="138"/>
    </location>
</feature>
<dbReference type="InterPro" id="IPR020846">
    <property type="entry name" value="MFS_dom"/>
</dbReference>
<dbReference type="AlphaFoldDB" id="A0A8H7Y664"/>
<feature type="transmembrane region" description="Helical" evidence="7">
    <location>
        <begin position="431"/>
        <end position="450"/>
    </location>
</feature>
<dbReference type="GO" id="GO:0016020">
    <property type="term" value="C:membrane"/>
    <property type="evidence" value="ECO:0007669"/>
    <property type="project" value="TreeGrafter"/>
</dbReference>
<comment type="subcellular location">
    <subcellularLocation>
        <location evidence="1">Endomembrane system</location>
        <topology evidence="1">Multi-pass membrane protein</topology>
    </subcellularLocation>
</comment>
<gene>
    <name evidence="9" type="ORF">JR316_002697</name>
</gene>
<feature type="transmembrane region" description="Helical" evidence="7">
    <location>
        <begin position="397"/>
        <end position="419"/>
    </location>
</feature>
<feature type="transmembrane region" description="Helical" evidence="7">
    <location>
        <begin position="366"/>
        <end position="385"/>
    </location>
</feature>
<dbReference type="InterPro" id="IPR051788">
    <property type="entry name" value="MFS_Transporter"/>
</dbReference>
<feature type="transmembrane region" description="Helical" evidence="7">
    <location>
        <begin position="54"/>
        <end position="71"/>
    </location>
</feature>
<feature type="transmembrane region" description="Helical" evidence="7">
    <location>
        <begin position="313"/>
        <end position="331"/>
    </location>
</feature>
<evidence type="ECO:0000259" key="8">
    <source>
        <dbReference type="PROSITE" id="PS50850"/>
    </source>
</evidence>